<evidence type="ECO:0000256" key="3">
    <source>
        <dbReference type="ARBA" id="ARBA00023237"/>
    </source>
</evidence>
<dbReference type="Gene3D" id="2.40.170.20">
    <property type="entry name" value="TonB-dependent receptor, beta-barrel domain"/>
    <property type="match status" value="1"/>
</dbReference>
<name>A0A5B8VEV8_9BACT</name>
<dbReference type="EMBL" id="CP042435">
    <property type="protein sequence ID" value="QEC69970.1"/>
    <property type="molecule type" value="Genomic_DNA"/>
</dbReference>
<comment type="subcellular location">
    <subcellularLocation>
        <location evidence="1">Cell outer membrane</location>
    </subcellularLocation>
</comment>
<dbReference type="OrthoDB" id="1264254at2"/>
<feature type="signal peptide" evidence="4">
    <location>
        <begin position="1"/>
        <end position="19"/>
    </location>
</feature>
<evidence type="ECO:0000256" key="1">
    <source>
        <dbReference type="ARBA" id="ARBA00004442"/>
    </source>
</evidence>
<organism evidence="5 6">
    <name type="scientific">Panacibacter ginsenosidivorans</name>
    <dbReference type="NCBI Taxonomy" id="1813871"/>
    <lineage>
        <taxon>Bacteria</taxon>
        <taxon>Pseudomonadati</taxon>
        <taxon>Bacteroidota</taxon>
        <taxon>Chitinophagia</taxon>
        <taxon>Chitinophagales</taxon>
        <taxon>Chitinophagaceae</taxon>
        <taxon>Panacibacter</taxon>
    </lineage>
</organism>
<evidence type="ECO:0000256" key="2">
    <source>
        <dbReference type="ARBA" id="ARBA00023136"/>
    </source>
</evidence>
<keyword evidence="3" id="KW-0998">Cell outer membrane</keyword>
<evidence type="ECO:0000313" key="6">
    <source>
        <dbReference type="Proteomes" id="UP000321533"/>
    </source>
</evidence>
<reference evidence="5 6" key="1">
    <citation type="journal article" date="2016" name="Int. J. Syst. Evol. Microbiol.">
        <title>Panacibacter ginsenosidivorans gen. nov., sp. nov., with ginsenoside converting activity isolated from soil of a ginseng field.</title>
        <authorList>
            <person name="Siddiqi M.Z."/>
            <person name="Muhammad Shafi S."/>
            <person name="Choi K.D."/>
            <person name="Im W.T."/>
        </authorList>
    </citation>
    <scope>NUCLEOTIDE SEQUENCE [LARGE SCALE GENOMIC DNA]</scope>
    <source>
        <strain evidence="5 6">Gsoil1550</strain>
    </source>
</reference>
<feature type="chain" id="PRO_5022977703" evidence="4">
    <location>
        <begin position="20"/>
        <end position="566"/>
    </location>
</feature>
<keyword evidence="4" id="KW-0732">Signal</keyword>
<evidence type="ECO:0000256" key="4">
    <source>
        <dbReference type="SAM" id="SignalP"/>
    </source>
</evidence>
<dbReference type="InterPro" id="IPR036942">
    <property type="entry name" value="Beta-barrel_TonB_sf"/>
</dbReference>
<dbReference type="AlphaFoldDB" id="A0A5B8VEV8"/>
<proteinExistence type="predicted"/>
<dbReference type="RefSeq" id="WP_147192846.1">
    <property type="nucleotide sequence ID" value="NZ_CP042435.1"/>
</dbReference>
<gene>
    <name evidence="5" type="ORF">FRZ67_22710</name>
</gene>
<dbReference type="SUPFAM" id="SSF56935">
    <property type="entry name" value="Porins"/>
    <property type="match status" value="1"/>
</dbReference>
<evidence type="ECO:0000313" key="5">
    <source>
        <dbReference type="EMBL" id="QEC69970.1"/>
    </source>
</evidence>
<keyword evidence="6" id="KW-1185">Reference proteome</keyword>
<accession>A0A5B8VEV8</accession>
<dbReference type="GO" id="GO:0009279">
    <property type="term" value="C:cell outer membrane"/>
    <property type="evidence" value="ECO:0007669"/>
    <property type="project" value="UniProtKB-SubCell"/>
</dbReference>
<keyword evidence="5" id="KW-0675">Receptor</keyword>
<protein>
    <submittedName>
        <fullName evidence="5">TonB-dependent receptor</fullName>
    </submittedName>
</protein>
<sequence>MKKTIYIILLVFLATNVFAQARKKKNMPPKTETKTKADTSLPSRTVIVTSAFQPSLKTTSKINFIAVSPLPDTVKPVLQYNVPAQNLIFSYQSPALKPLAQNIDTAIHWENTGFLKAGYGNFTSPLLQAGVSLGDGVKSVVNLRGYYTSSKSATREFQKFSKTGLEAIGIFNTPTNKNEWSGRVFYDNNTQYQYGFQPDTLKFSKDDLRQSFTTVGGVVALRNKTENAAGVSYNPNVSLNLFRDNHNANESNFIIKAPISKQFGKIFAFNVGLTADITSYKSDTSSIDNNLYYLTPAVVFRTPNVKLTAGIIPSWDNNIFAMLPNFTAEAKVNEEKFILQAGWIGYFNKTNYQYLASVNPWLRQPTFLLNTRIKELYAGFKGSAGSHVTYDAKVSYLQFNNQPLFVNDTVTGRSFEVVNEPQMKAIRIHGELGYTVQEKFSFLAGATFNQYSGLKENIKAWGLLPIEINASLRWQVMRDFTVKSDLFFWDGPQYRFKDMSSGKLDPALDINAGVEFKVMPKLNAWVQVNNLLNNQYERWKQYPVLGFNVMAGVTWSFGDIKAAMAK</sequence>
<keyword evidence="2" id="KW-0472">Membrane</keyword>
<dbReference type="KEGG" id="pgin:FRZ67_22710"/>
<dbReference type="Proteomes" id="UP000321533">
    <property type="component" value="Chromosome"/>
</dbReference>